<dbReference type="Gene3D" id="1.25.40.10">
    <property type="entry name" value="Tetratricopeptide repeat domain"/>
    <property type="match status" value="1"/>
</dbReference>
<feature type="region of interest" description="Disordered" evidence="4">
    <location>
        <begin position="562"/>
        <end position="589"/>
    </location>
</feature>
<dbReference type="PANTHER" id="PTHR12616">
    <property type="entry name" value="VACUOLAR PROTEIN SORTING VPS41"/>
    <property type="match status" value="1"/>
</dbReference>
<comment type="caution">
    <text evidence="6">The sequence shown here is derived from an EMBL/GenBank/DDBJ whole genome shotgun (WGS) entry which is preliminary data.</text>
</comment>
<protein>
    <submittedName>
        <fullName evidence="6">Vacuolar protein sorting-associated protein 41</fullName>
    </submittedName>
</protein>
<feature type="compositionally biased region" description="Low complexity" evidence="4">
    <location>
        <begin position="145"/>
        <end position="154"/>
    </location>
</feature>
<keyword evidence="1" id="KW-0813">Transport</keyword>
<dbReference type="Gene3D" id="2.130.10.10">
    <property type="entry name" value="YVTN repeat-like/Quinoprotein amine dehydrogenase"/>
    <property type="match status" value="1"/>
</dbReference>
<feature type="compositionally biased region" description="Acidic residues" evidence="4">
    <location>
        <begin position="33"/>
        <end position="45"/>
    </location>
</feature>
<feature type="repeat" description="CHCR" evidence="3">
    <location>
        <begin position="938"/>
        <end position="1098"/>
    </location>
</feature>
<dbReference type="GO" id="GO:0005770">
    <property type="term" value="C:late endosome"/>
    <property type="evidence" value="ECO:0007669"/>
    <property type="project" value="TreeGrafter"/>
</dbReference>
<feature type="compositionally biased region" description="Low complexity" evidence="4">
    <location>
        <begin position="1258"/>
        <end position="1271"/>
    </location>
</feature>
<keyword evidence="2" id="KW-0653">Protein transport</keyword>
<keyword evidence="7" id="KW-1185">Reference proteome</keyword>
<sequence>MASEAGAMGQEEDSEGDRPKIKQNGKLDKDSDGENEEDEDEEEEPRLEYTSVTKKLSSVYRNGDATSAFLVAGDKMIIGTHNGNIHVLTLPSMQLLKVYRAHSASISAISISPFPPPLPASKVDAVSRITSEHRGSPARSASSLKVPQQSSPRSPKQPPVPLTPSNAIHIASSSIDGKVCVASLTDPKDVILRDFGRPVQSVSLSPDYKNERSYLSGGLAGSLVLTVGGRTGTSSTSNTTGAVAQASGWFGSIGLGSNTGKDSVLHSGEGAVRTIKWSLSGKFVVWVNEKGIKIMRSNLHLESAEADFTWKRMSHIDHPNYPGWEDMAGVWKAHIEWIDEAGLESEDDYGENSRGFMDKSASGVPPARQPPKTRLHSFRTEKVVVGWGDTIWIIDVHPGGPGVGRDAGERKIGRVEVVNMTDCTISGISLYTPNLLLVLAYVTPGAESSPASKAPKRGVHRRQNALQPEMRIIDLMTKEEVCGADTLNVSRYESLSATDYHLSVLPAIRVANKPGTTRGTLEAIGGGIWDATMYTWDATMYPTRAIGGGIWDATMQTTRLFSSGASVRSNSRQSPNEPGSKAPSDGNSAADVSAIQKDNMPHPATLTHGMKIFIQSPYDCVLATKPTISDHLAWLDSHAKYEEAWNLLDRHPEAFESTIEGSFSTSAPSTPTKAQGSNRDIIRSQDSLEDFFADDSSQTTISGPRDFNSQAQKEKRRIGEQWVQQLVKAEDWTKAGKVCGQVLCTSSSWEHWVWVFAQGKKYDDITDYIPKTKLRPPLPSLVYEMILGHYVSKDRVRLKELLECWPTELFEPGSIISAIQGRLNAGDIREDSAEDGAVGRDWRILTDSLAKLYLADGRPRQALSCYIRLQDADAAMSLINEQHLVDAISDDIPGFILLRVTKTQQRSAPLSELESSTLEAIHLLVDEAHQGIVRPETVISQLDPKPGMQPYLFFYFRALWNGDTSVSTTDPSSHRHETSPVLTSHLAATEGKSLVSDHADLAVRLFAQYDRPLLMIFLRSSQSYTLESASQICEQRKYIPELVYLLSREGRTAQALRLIIDQLGDVSQAIAFAKEQDDASLWDDLLDYSMNKPSFIRGLLEEVGTSIDPLKLVQRIPEGLEIEGLKKGLQRMMKEYEIQYSISEGVARVLRGEVAAKMLERGRGQRRGVKFEVDKKAQGKASAVVDEDAKATGPHTKDPKAGHCAGCGKVILEDDPTLLISFPCPYPTSPPSPSPSHPSHTFHLPCLLSTYDPPPQSPSQIPHSLSSLSPSDYDNFDTEREISPKIDRARLVGTLLRGRGCPVEGCEGE</sequence>
<feature type="domain" description="Vps41 beta-propeller" evidence="5">
    <location>
        <begin position="373"/>
        <end position="505"/>
    </location>
</feature>
<feature type="compositionally biased region" description="Basic and acidic residues" evidence="4">
    <location>
        <begin position="16"/>
        <end position="32"/>
    </location>
</feature>
<dbReference type="Pfam" id="PF23411">
    <property type="entry name" value="Beta-prop_Vps41"/>
    <property type="match status" value="2"/>
</dbReference>
<proteinExistence type="predicted"/>
<feature type="region of interest" description="Disordered" evidence="4">
    <location>
        <begin position="1247"/>
        <end position="1276"/>
    </location>
</feature>
<dbReference type="SUPFAM" id="SSF50978">
    <property type="entry name" value="WD40 repeat-like"/>
    <property type="match status" value="1"/>
</dbReference>
<dbReference type="InterPro" id="IPR015943">
    <property type="entry name" value="WD40/YVTN_repeat-like_dom_sf"/>
</dbReference>
<feature type="region of interest" description="Disordered" evidence="4">
    <location>
        <begin position="129"/>
        <end position="164"/>
    </location>
</feature>
<dbReference type="Pfam" id="PF23556">
    <property type="entry name" value="TPR_Vps41"/>
    <property type="match status" value="1"/>
</dbReference>
<evidence type="ECO:0000256" key="1">
    <source>
        <dbReference type="ARBA" id="ARBA00022448"/>
    </source>
</evidence>
<dbReference type="GO" id="GO:0006623">
    <property type="term" value="P:protein targeting to vacuole"/>
    <property type="evidence" value="ECO:0007669"/>
    <property type="project" value="InterPro"/>
</dbReference>
<dbReference type="GO" id="GO:0009267">
    <property type="term" value="P:cellular response to starvation"/>
    <property type="evidence" value="ECO:0007669"/>
    <property type="project" value="TreeGrafter"/>
</dbReference>
<evidence type="ECO:0000313" key="6">
    <source>
        <dbReference type="EMBL" id="CAF9923556.1"/>
    </source>
</evidence>
<feature type="domain" description="Vps41 beta-propeller" evidence="5">
    <location>
        <begin position="167"/>
        <end position="296"/>
    </location>
</feature>
<dbReference type="Proteomes" id="UP000664521">
    <property type="component" value="Unassembled WGS sequence"/>
</dbReference>
<dbReference type="PANTHER" id="PTHR12616:SF1">
    <property type="entry name" value="VACUOLAR PROTEIN SORTING-ASSOCIATED PROTEIN 41 HOMOLOG"/>
    <property type="match status" value="1"/>
</dbReference>
<organism evidence="6 7">
    <name type="scientific">Heterodermia speciosa</name>
    <dbReference type="NCBI Taxonomy" id="116794"/>
    <lineage>
        <taxon>Eukaryota</taxon>
        <taxon>Fungi</taxon>
        <taxon>Dikarya</taxon>
        <taxon>Ascomycota</taxon>
        <taxon>Pezizomycotina</taxon>
        <taxon>Lecanoromycetes</taxon>
        <taxon>OSLEUM clade</taxon>
        <taxon>Lecanoromycetidae</taxon>
        <taxon>Caliciales</taxon>
        <taxon>Physciaceae</taxon>
        <taxon>Heterodermia</taxon>
    </lineage>
</organism>
<dbReference type="GO" id="GO:0034058">
    <property type="term" value="P:endosomal vesicle fusion"/>
    <property type="evidence" value="ECO:0007669"/>
    <property type="project" value="TreeGrafter"/>
</dbReference>
<dbReference type="InterPro" id="IPR057780">
    <property type="entry name" value="Beta-prop_Vps41"/>
</dbReference>
<dbReference type="GO" id="GO:0030897">
    <property type="term" value="C:HOPS complex"/>
    <property type="evidence" value="ECO:0007669"/>
    <property type="project" value="TreeGrafter"/>
</dbReference>
<dbReference type="InterPro" id="IPR036322">
    <property type="entry name" value="WD40_repeat_dom_sf"/>
</dbReference>
<gene>
    <name evidence="6" type="primary">VPS41</name>
    <name evidence="6" type="ORF">HETSPECPRED_005357</name>
</gene>
<feature type="compositionally biased region" description="Polar residues" evidence="4">
    <location>
        <begin position="562"/>
        <end position="577"/>
    </location>
</feature>
<evidence type="ECO:0000313" key="7">
    <source>
        <dbReference type="Proteomes" id="UP000664521"/>
    </source>
</evidence>
<dbReference type="OrthoDB" id="244107at2759"/>
<evidence type="ECO:0000256" key="3">
    <source>
        <dbReference type="PROSITE-ProRule" id="PRU01006"/>
    </source>
</evidence>
<accession>A0A8H3FM77</accession>
<evidence type="ECO:0000256" key="2">
    <source>
        <dbReference type="ARBA" id="ARBA00022927"/>
    </source>
</evidence>
<name>A0A8H3FM77_9LECA</name>
<reference evidence="6" key="1">
    <citation type="submission" date="2021-03" db="EMBL/GenBank/DDBJ databases">
        <authorList>
            <person name="Tagirdzhanova G."/>
        </authorList>
    </citation>
    <scope>NUCLEOTIDE SEQUENCE</scope>
</reference>
<dbReference type="GO" id="GO:0016236">
    <property type="term" value="P:macroautophagy"/>
    <property type="evidence" value="ECO:0007669"/>
    <property type="project" value="TreeGrafter"/>
</dbReference>
<dbReference type="EMBL" id="CAJPDS010000033">
    <property type="protein sequence ID" value="CAF9923556.1"/>
    <property type="molecule type" value="Genomic_DNA"/>
</dbReference>
<dbReference type="InterPro" id="IPR000547">
    <property type="entry name" value="Clathrin_H-chain/VPS_repeat"/>
</dbReference>
<dbReference type="InterPro" id="IPR045111">
    <property type="entry name" value="Vps41/Vps8"/>
</dbReference>
<evidence type="ECO:0000256" key="4">
    <source>
        <dbReference type="SAM" id="MobiDB-lite"/>
    </source>
</evidence>
<dbReference type="InterPro" id="IPR011990">
    <property type="entry name" value="TPR-like_helical_dom_sf"/>
</dbReference>
<feature type="region of interest" description="Disordered" evidence="4">
    <location>
        <begin position="1"/>
        <end position="49"/>
    </location>
</feature>
<evidence type="ECO:0000259" key="5">
    <source>
        <dbReference type="Pfam" id="PF23411"/>
    </source>
</evidence>
<dbReference type="PROSITE" id="PS50236">
    <property type="entry name" value="CHCR"/>
    <property type="match status" value="1"/>
</dbReference>